<evidence type="ECO:0000313" key="4">
    <source>
        <dbReference type="Proteomes" id="UP001065265"/>
    </source>
</evidence>
<sequence>MNSRRLVLPMAALTLVATPLGAQIASREAAPVEGANRIGGESSLVFIAGIAVVAAAIVLLSEDDDPVSP</sequence>
<evidence type="ECO:0000313" key="3">
    <source>
        <dbReference type="EMBL" id="UVI40450.1"/>
    </source>
</evidence>
<proteinExistence type="predicted"/>
<accession>A0ABY5T1J6</accession>
<gene>
    <name evidence="3" type="ORF">L1F33_05770</name>
</gene>
<keyword evidence="4" id="KW-1185">Reference proteome</keyword>
<feature type="signal peptide" evidence="2">
    <location>
        <begin position="1"/>
        <end position="22"/>
    </location>
</feature>
<evidence type="ECO:0000256" key="2">
    <source>
        <dbReference type="SAM" id="SignalP"/>
    </source>
</evidence>
<protein>
    <recommendedName>
        <fullName evidence="5">Ferrochelatase</fullName>
    </recommendedName>
</protein>
<reference evidence="3" key="1">
    <citation type="submission" date="2022-02" db="EMBL/GenBank/DDBJ databases">
        <title>Qipengyuania spongiae sp. nov., isolated from marine sponge.</title>
        <authorList>
            <person name="Li Z."/>
            <person name="Zhang M."/>
        </authorList>
    </citation>
    <scope>NUCLEOTIDE SEQUENCE</scope>
    <source>
        <strain evidence="3">PHS-Z21</strain>
    </source>
</reference>
<keyword evidence="1" id="KW-0472">Membrane</keyword>
<keyword evidence="2" id="KW-0732">Signal</keyword>
<feature type="chain" id="PRO_5045346708" description="Ferrochelatase" evidence="2">
    <location>
        <begin position="23"/>
        <end position="69"/>
    </location>
</feature>
<feature type="transmembrane region" description="Helical" evidence="1">
    <location>
        <begin position="44"/>
        <end position="61"/>
    </location>
</feature>
<evidence type="ECO:0008006" key="5">
    <source>
        <dbReference type="Google" id="ProtNLM"/>
    </source>
</evidence>
<keyword evidence="1" id="KW-0812">Transmembrane</keyword>
<organism evidence="3 4">
    <name type="scientific">Qipengyuania spongiae</name>
    <dbReference type="NCBI Taxonomy" id="2909673"/>
    <lineage>
        <taxon>Bacteria</taxon>
        <taxon>Pseudomonadati</taxon>
        <taxon>Pseudomonadota</taxon>
        <taxon>Alphaproteobacteria</taxon>
        <taxon>Sphingomonadales</taxon>
        <taxon>Erythrobacteraceae</taxon>
        <taxon>Qipengyuania</taxon>
    </lineage>
</organism>
<name>A0ABY5T1J6_9SPHN</name>
<dbReference type="Proteomes" id="UP001065265">
    <property type="component" value="Chromosome"/>
</dbReference>
<dbReference type="RefSeq" id="WP_265560755.1">
    <property type="nucleotide sequence ID" value="NZ_CP092471.1"/>
</dbReference>
<dbReference type="EMBL" id="CP092471">
    <property type="protein sequence ID" value="UVI40450.1"/>
    <property type="molecule type" value="Genomic_DNA"/>
</dbReference>
<evidence type="ECO:0000256" key="1">
    <source>
        <dbReference type="SAM" id="Phobius"/>
    </source>
</evidence>
<keyword evidence="1" id="KW-1133">Transmembrane helix</keyword>